<evidence type="ECO:0000313" key="2">
    <source>
        <dbReference type="Proteomes" id="UP000054270"/>
    </source>
</evidence>
<gene>
    <name evidence="1" type="ORF">HYPSUDRAFT_201369</name>
</gene>
<keyword evidence="2" id="KW-1185">Reference proteome</keyword>
<protein>
    <submittedName>
        <fullName evidence="1">Uncharacterized protein</fullName>
    </submittedName>
</protein>
<organism evidence="1 2">
    <name type="scientific">Hypholoma sublateritium (strain FD-334 SS-4)</name>
    <dbReference type="NCBI Taxonomy" id="945553"/>
    <lineage>
        <taxon>Eukaryota</taxon>
        <taxon>Fungi</taxon>
        <taxon>Dikarya</taxon>
        <taxon>Basidiomycota</taxon>
        <taxon>Agaricomycotina</taxon>
        <taxon>Agaricomycetes</taxon>
        <taxon>Agaricomycetidae</taxon>
        <taxon>Agaricales</taxon>
        <taxon>Agaricineae</taxon>
        <taxon>Strophariaceae</taxon>
        <taxon>Hypholoma</taxon>
    </lineage>
</organism>
<sequence length="320" mass="34489">MSARSTITPLPPLPSPSALWPASCRAHYATTQSSVTQTLRRRSAHLTQLLPAYRVPQGSPAHAYGIHLAPERDTSTPLACYSGSSVAPGTSFSFTIHPLIHVLSSVNDPYALRHAPHFPSTRLDAFPLPPLLYPCRAPHTVTIQCTSDAAPTQLPTSSSTLHSPSFALTSLGFMTPPPYSLLCPKIPCSIPGPPSKHRQLHTTPAHRLLTCPPVACRPPLRSRVPYRTHAPRLMLALVPPSALRMPFPSAFGPCMMHIRNPHASTGILIAPVNDVPNFSRQIPSIRCSQQLDAGTALDETHNLKKGSVGIHEEVAEGMCS</sequence>
<reference evidence="2" key="1">
    <citation type="submission" date="2014-04" db="EMBL/GenBank/DDBJ databases">
        <title>Evolutionary Origins and Diversification of the Mycorrhizal Mutualists.</title>
        <authorList>
            <consortium name="DOE Joint Genome Institute"/>
            <consortium name="Mycorrhizal Genomics Consortium"/>
            <person name="Kohler A."/>
            <person name="Kuo A."/>
            <person name="Nagy L.G."/>
            <person name="Floudas D."/>
            <person name="Copeland A."/>
            <person name="Barry K.W."/>
            <person name="Cichocki N."/>
            <person name="Veneault-Fourrey C."/>
            <person name="LaButti K."/>
            <person name="Lindquist E.A."/>
            <person name="Lipzen A."/>
            <person name="Lundell T."/>
            <person name="Morin E."/>
            <person name="Murat C."/>
            <person name="Riley R."/>
            <person name="Ohm R."/>
            <person name="Sun H."/>
            <person name="Tunlid A."/>
            <person name="Henrissat B."/>
            <person name="Grigoriev I.V."/>
            <person name="Hibbett D.S."/>
            <person name="Martin F."/>
        </authorList>
    </citation>
    <scope>NUCLEOTIDE SEQUENCE [LARGE SCALE GENOMIC DNA]</scope>
    <source>
        <strain evidence="2">FD-334 SS-4</strain>
    </source>
</reference>
<dbReference type="EMBL" id="KN817543">
    <property type="protein sequence ID" value="KJA23341.1"/>
    <property type="molecule type" value="Genomic_DNA"/>
</dbReference>
<evidence type="ECO:0000313" key="1">
    <source>
        <dbReference type="EMBL" id="KJA23341.1"/>
    </source>
</evidence>
<dbReference type="AlphaFoldDB" id="A0A0D2P3S9"/>
<accession>A0A0D2P3S9</accession>
<proteinExistence type="predicted"/>
<dbReference type="Proteomes" id="UP000054270">
    <property type="component" value="Unassembled WGS sequence"/>
</dbReference>
<name>A0A0D2P3S9_HYPSF</name>